<evidence type="ECO:0000313" key="8">
    <source>
        <dbReference type="Proteomes" id="UP000006251"/>
    </source>
</evidence>
<feature type="compositionally biased region" description="Basic residues" evidence="5">
    <location>
        <begin position="244"/>
        <end position="253"/>
    </location>
</feature>
<protein>
    <recommendedName>
        <fullName evidence="9">Zinc resistance-associated protein</fullName>
    </recommendedName>
</protein>
<dbReference type="Gene3D" id="1.20.120.1490">
    <property type="match status" value="2"/>
</dbReference>
<accession>K6ZZY7</accession>
<comment type="similarity">
    <text evidence="2">Belongs to the CpxP/Spy family.</text>
</comment>
<sequence length="267" mass="30900">MKKLLTSLTVASLLSLSAYSISAHEGKRYGDIEREIITDPSLTQQQKEDIKQIYKQTKQDLGIYRAEEKQVRVSMRPLMQSDSWDQVAVTNAVEQQMQLTLQLQLIRAKSKNQVFNQLSAEQQAQFMANRDDKKGTQRNGNSKRKIQRLVKALDLNSDQQTKLTVMMTKDKARRATNKEQVENVRAQLTAIIQAEEFDDSAWLALHAQNKQQKREMEVSKIKSRFDILSLLNADQGEKFEKMMKKSKQSKRNNKRDDDSNENEYLSN</sequence>
<gene>
    <name evidence="7" type="ORF">GPAL_1949</name>
</gene>
<dbReference type="EMBL" id="BAEQ01000030">
    <property type="protein sequence ID" value="GAC28810.1"/>
    <property type="molecule type" value="Genomic_DNA"/>
</dbReference>
<name>K6ZZY7_9ALTE</name>
<keyword evidence="8" id="KW-1185">Reference proteome</keyword>
<evidence type="ECO:0000256" key="6">
    <source>
        <dbReference type="SAM" id="SignalP"/>
    </source>
</evidence>
<evidence type="ECO:0000256" key="4">
    <source>
        <dbReference type="ARBA" id="ARBA00022764"/>
    </source>
</evidence>
<evidence type="ECO:0000256" key="1">
    <source>
        <dbReference type="ARBA" id="ARBA00004418"/>
    </source>
</evidence>
<dbReference type="RefSeq" id="WP_006011192.1">
    <property type="nucleotide sequence ID" value="NZ_AUAV01000005.1"/>
</dbReference>
<dbReference type="OrthoDB" id="6322342at2"/>
<dbReference type="InterPro" id="IPR012899">
    <property type="entry name" value="LTXXQ"/>
</dbReference>
<dbReference type="AlphaFoldDB" id="K6ZZY7"/>
<dbReference type="Pfam" id="PF07813">
    <property type="entry name" value="LTXXQ"/>
    <property type="match status" value="2"/>
</dbReference>
<dbReference type="Proteomes" id="UP000006251">
    <property type="component" value="Unassembled WGS sequence"/>
</dbReference>
<feature type="chain" id="PRO_5003898786" description="Zinc resistance-associated protein" evidence="6">
    <location>
        <begin position="24"/>
        <end position="267"/>
    </location>
</feature>
<proteinExistence type="inferred from homology"/>
<evidence type="ECO:0000313" key="7">
    <source>
        <dbReference type="EMBL" id="GAC28810.1"/>
    </source>
</evidence>
<evidence type="ECO:0000256" key="5">
    <source>
        <dbReference type="SAM" id="MobiDB-lite"/>
    </source>
</evidence>
<comment type="subcellular location">
    <subcellularLocation>
        <location evidence="1">Periplasm</location>
    </subcellularLocation>
</comment>
<dbReference type="GO" id="GO:0051082">
    <property type="term" value="F:unfolded protein binding"/>
    <property type="evidence" value="ECO:0007669"/>
    <property type="project" value="TreeGrafter"/>
</dbReference>
<feature type="signal peptide" evidence="6">
    <location>
        <begin position="1"/>
        <end position="23"/>
    </location>
</feature>
<comment type="caution">
    <text evidence="7">The sequence shown here is derived from an EMBL/GenBank/DDBJ whole genome shotgun (WGS) entry which is preliminary data.</text>
</comment>
<dbReference type="PANTHER" id="PTHR38102">
    <property type="entry name" value="PERIPLASMIC CHAPERONE SPY"/>
    <property type="match status" value="1"/>
</dbReference>
<dbReference type="PANTHER" id="PTHR38102:SF1">
    <property type="entry name" value="PERIPLASMIC CHAPERONE SPY"/>
    <property type="match status" value="1"/>
</dbReference>
<evidence type="ECO:0008006" key="9">
    <source>
        <dbReference type="Google" id="ProtNLM"/>
    </source>
</evidence>
<dbReference type="InterPro" id="IPR052211">
    <property type="entry name" value="Cpx_auxiliary_protein"/>
</dbReference>
<feature type="region of interest" description="Disordered" evidence="5">
    <location>
        <begin position="241"/>
        <end position="267"/>
    </location>
</feature>
<organism evidence="7 8">
    <name type="scientific">Brumicola pallidula DSM 14239 = ACAM 615</name>
    <dbReference type="NCBI Taxonomy" id="1121922"/>
    <lineage>
        <taxon>Bacteria</taxon>
        <taxon>Pseudomonadati</taxon>
        <taxon>Pseudomonadota</taxon>
        <taxon>Gammaproteobacteria</taxon>
        <taxon>Alteromonadales</taxon>
        <taxon>Alteromonadaceae</taxon>
        <taxon>Brumicola</taxon>
    </lineage>
</organism>
<dbReference type="GO" id="GO:0030288">
    <property type="term" value="C:outer membrane-bounded periplasmic space"/>
    <property type="evidence" value="ECO:0007669"/>
    <property type="project" value="TreeGrafter"/>
</dbReference>
<keyword evidence="3 6" id="KW-0732">Signal</keyword>
<dbReference type="STRING" id="1121922.GCA_000428905_01174"/>
<reference evidence="8" key="1">
    <citation type="journal article" date="2014" name="Environ. Microbiol.">
        <title>Comparative genomics of the marine bacterial genus Glaciecola reveals the high degree of genomic diversity and genomic characteristic for cold adaptation.</title>
        <authorList>
            <person name="Qin Q.L."/>
            <person name="Xie B.B."/>
            <person name="Yu Y."/>
            <person name="Shu Y.L."/>
            <person name="Rong J.C."/>
            <person name="Zhang Y.J."/>
            <person name="Zhao D.L."/>
            <person name="Chen X.L."/>
            <person name="Zhang X.Y."/>
            <person name="Chen B."/>
            <person name="Zhou B.C."/>
            <person name="Zhang Y.Z."/>
        </authorList>
    </citation>
    <scope>NUCLEOTIDE SEQUENCE [LARGE SCALE GENOMIC DNA]</scope>
    <source>
        <strain evidence="8">ACAM 615</strain>
    </source>
</reference>
<evidence type="ECO:0000256" key="3">
    <source>
        <dbReference type="ARBA" id="ARBA00022729"/>
    </source>
</evidence>
<keyword evidence="4" id="KW-0574">Periplasm</keyword>
<evidence type="ECO:0000256" key="2">
    <source>
        <dbReference type="ARBA" id="ARBA00008441"/>
    </source>
</evidence>